<protein>
    <recommendedName>
        <fullName evidence="4">Pentapeptide repeat-containing protein</fullName>
    </recommendedName>
</protein>
<keyword evidence="1" id="KW-0472">Membrane</keyword>
<keyword evidence="1" id="KW-0812">Transmembrane</keyword>
<evidence type="ECO:0000313" key="2">
    <source>
        <dbReference type="EMBL" id="MFD1228398.1"/>
    </source>
</evidence>
<feature type="transmembrane region" description="Helical" evidence="1">
    <location>
        <begin position="133"/>
        <end position="158"/>
    </location>
</feature>
<dbReference type="RefSeq" id="WP_289384938.1">
    <property type="nucleotide sequence ID" value="NZ_JAUCBM010000001.1"/>
</dbReference>
<feature type="transmembrane region" description="Helical" evidence="1">
    <location>
        <begin position="107"/>
        <end position="127"/>
    </location>
</feature>
<evidence type="ECO:0008006" key="4">
    <source>
        <dbReference type="Google" id="ProtNLM"/>
    </source>
</evidence>
<feature type="transmembrane region" description="Helical" evidence="1">
    <location>
        <begin position="37"/>
        <end position="66"/>
    </location>
</feature>
<keyword evidence="1" id="KW-1133">Transmembrane helix</keyword>
<feature type="transmembrane region" description="Helical" evidence="1">
    <location>
        <begin position="6"/>
        <end position="30"/>
    </location>
</feature>
<proteinExistence type="predicted"/>
<gene>
    <name evidence="2" type="ORF">ACFQ35_14745</name>
</gene>
<reference evidence="3" key="1">
    <citation type="journal article" date="2019" name="Int. J. Syst. Evol. Microbiol.">
        <title>The Global Catalogue of Microorganisms (GCM) 10K type strain sequencing project: providing services to taxonomists for standard genome sequencing and annotation.</title>
        <authorList>
            <consortium name="The Broad Institute Genomics Platform"/>
            <consortium name="The Broad Institute Genome Sequencing Center for Infectious Disease"/>
            <person name="Wu L."/>
            <person name="Ma J."/>
        </authorList>
    </citation>
    <scope>NUCLEOTIDE SEQUENCE [LARGE SCALE GENOMIC DNA]</scope>
    <source>
        <strain evidence="3">CCUG 49584</strain>
    </source>
</reference>
<organism evidence="2 3">
    <name type="scientific">Pseudochrobactrum kiredjianiae</name>
    <dbReference type="NCBI Taxonomy" id="386305"/>
    <lineage>
        <taxon>Bacteria</taxon>
        <taxon>Pseudomonadati</taxon>
        <taxon>Pseudomonadota</taxon>
        <taxon>Alphaproteobacteria</taxon>
        <taxon>Hyphomicrobiales</taxon>
        <taxon>Brucellaceae</taxon>
        <taxon>Pseudochrobactrum</taxon>
    </lineage>
</organism>
<dbReference type="EMBL" id="JBHTMA010000040">
    <property type="protein sequence ID" value="MFD1228398.1"/>
    <property type="molecule type" value="Genomic_DNA"/>
</dbReference>
<evidence type="ECO:0000256" key="1">
    <source>
        <dbReference type="SAM" id="Phobius"/>
    </source>
</evidence>
<dbReference type="Proteomes" id="UP001597263">
    <property type="component" value="Unassembled WGS sequence"/>
</dbReference>
<evidence type="ECO:0000313" key="3">
    <source>
        <dbReference type="Proteomes" id="UP001597263"/>
    </source>
</evidence>
<name>A0ABW3V5G6_9HYPH</name>
<sequence>MAAGAVAFVADTGFFFSALTALVAGLTLAVSGADFGFAAFTGFAAVALAFSAGFAVAAFAGFFASFNATTGLSVACVLTVFLAGDFLTVAAAFVATSATPDFTATTGAVSFLTVVFVVFVAGVLFTAVSLTSFAAAGFAVAVAVFLTALFGAAVLAFASLERVILPPRIPVVSAYATGMFPVYRSSSLRPLCQQLKQDYADINIRHKVSIDVNVNFLSGCVFA</sequence>
<comment type="caution">
    <text evidence="2">The sequence shown here is derived from an EMBL/GenBank/DDBJ whole genome shotgun (WGS) entry which is preliminary data.</text>
</comment>
<feature type="transmembrane region" description="Helical" evidence="1">
    <location>
        <begin position="72"/>
        <end position="95"/>
    </location>
</feature>
<keyword evidence="3" id="KW-1185">Reference proteome</keyword>
<accession>A0ABW3V5G6</accession>